<dbReference type="Proteomes" id="UP000183920">
    <property type="component" value="Unassembled WGS sequence"/>
</dbReference>
<evidence type="ECO:0008006" key="3">
    <source>
        <dbReference type="Google" id="ProtNLM"/>
    </source>
</evidence>
<dbReference type="RefSeq" id="WP_006537154.1">
    <property type="nucleotide sequence ID" value="NZ_CAXOKJ010000001.1"/>
</dbReference>
<dbReference type="EMBL" id="CVRY01000001">
    <property type="protein sequence ID" value="CRL58977.1"/>
    <property type="molecule type" value="Genomic_DNA"/>
</dbReference>
<reference evidence="2" key="1">
    <citation type="submission" date="2015-06" db="EMBL/GenBank/DDBJ databases">
        <authorList>
            <person name="Urmite Genomes"/>
        </authorList>
    </citation>
    <scope>NUCLEOTIDE SEQUENCE [LARGE SCALE GENOMIC DNA]</scope>
    <source>
        <strain evidence="2">CSUR P1867</strain>
    </source>
</reference>
<sequence length="80" mass="9534">MKKITLKIACYEIEDITLKHSVDNQLAYIHIPCDYDKEFCMQLDGWDENTSIPAQLKDQNILLYRHAYDKENHHWILKVA</sequence>
<proteinExistence type="predicted"/>
<accession>A0A0G4PZ47</accession>
<evidence type="ECO:0000313" key="2">
    <source>
        <dbReference type="Proteomes" id="UP000183920"/>
    </source>
</evidence>
<dbReference type="AlphaFoldDB" id="A0A0G4PZ47"/>
<dbReference type="GeneID" id="76522674"/>
<organism evidence="1 2">
    <name type="scientific">Proteus penneri</name>
    <dbReference type="NCBI Taxonomy" id="102862"/>
    <lineage>
        <taxon>Bacteria</taxon>
        <taxon>Pseudomonadati</taxon>
        <taxon>Pseudomonadota</taxon>
        <taxon>Gammaproteobacteria</taxon>
        <taxon>Enterobacterales</taxon>
        <taxon>Morganellaceae</taxon>
        <taxon>Proteus</taxon>
    </lineage>
</organism>
<accession>A0A379EKU8</accession>
<name>A0A0G4PZ47_9GAMM</name>
<protein>
    <recommendedName>
        <fullName evidence="3">DUF1480 domain-containing protein</fullName>
    </recommendedName>
</protein>
<dbReference type="Pfam" id="PF07351">
    <property type="entry name" value="DUF1480"/>
    <property type="match status" value="1"/>
</dbReference>
<gene>
    <name evidence="1" type="ORF">BN1804_00146</name>
</gene>
<dbReference type="InterPro" id="IPR009950">
    <property type="entry name" value="DUF1480"/>
</dbReference>
<evidence type="ECO:0000313" key="1">
    <source>
        <dbReference type="EMBL" id="CRL58977.1"/>
    </source>
</evidence>